<comment type="caution">
    <text evidence="1">The sequence shown here is derived from an EMBL/GenBank/DDBJ whole genome shotgun (WGS) entry which is preliminary data.</text>
</comment>
<keyword evidence="2" id="KW-1185">Reference proteome</keyword>
<reference evidence="1 2" key="1">
    <citation type="journal article" date="2020" name="Nature">
        <title>Six reference-quality genomes reveal evolution of bat adaptations.</title>
        <authorList>
            <person name="Jebb D."/>
            <person name="Huang Z."/>
            <person name="Pippel M."/>
            <person name="Hughes G.M."/>
            <person name="Lavrichenko K."/>
            <person name="Devanna P."/>
            <person name="Winkler S."/>
            <person name="Jermiin L.S."/>
            <person name="Skirmuntt E.C."/>
            <person name="Katzourakis A."/>
            <person name="Burkitt-Gray L."/>
            <person name="Ray D.A."/>
            <person name="Sullivan K.A.M."/>
            <person name="Roscito J.G."/>
            <person name="Kirilenko B.M."/>
            <person name="Davalos L.M."/>
            <person name="Corthals A.P."/>
            <person name="Power M.L."/>
            <person name="Jones G."/>
            <person name="Ransome R.D."/>
            <person name="Dechmann D.K.N."/>
            <person name="Locatelli A.G."/>
            <person name="Puechmaille S.J."/>
            <person name="Fedrigo O."/>
            <person name="Jarvis E.D."/>
            <person name="Hiller M."/>
            <person name="Vernes S.C."/>
            <person name="Myers E.W."/>
            <person name="Teeling E.C."/>
        </authorList>
    </citation>
    <scope>NUCLEOTIDE SEQUENCE [LARGE SCALE GENOMIC DNA]</scope>
    <source>
        <strain evidence="1">MMolMol1</strain>
        <tissue evidence="1">Muscle</tissue>
    </source>
</reference>
<dbReference type="InParanoid" id="A0A7J8HDN5"/>
<dbReference type="EMBL" id="JACASF010000007">
    <property type="protein sequence ID" value="KAF6469792.1"/>
    <property type="molecule type" value="Genomic_DNA"/>
</dbReference>
<accession>A0A7J8HDN5</accession>
<sequence>MGDSSVLPDVHGFHDRSLGNSTTVHRSVLHRVSSGPMVQGPLVRLRCWALAAPTASSQGRPRIFQHGGSLPWHREKCPEKLLTEVASCSHPQHRIFLLWGCALLGFGCLPSRPLTLSHILTHTLTLPQVLPTAIFFHNECTLCLLIGSSNLVTFTIIIDM</sequence>
<name>A0A7J8HDN5_MOLMO</name>
<dbReference type="Proteomes" id="UP000550707">
    <property type="component" value="Unassembled WGS sequence"/>
</dbReference>
<evidence type="ECO:0000313" key="1">
    <source>
        <dbReference type="EMBL" id="KAF6469792.1"/>
    </source>
</evidence>
<evidence type="ECO:0000313" key="2">
    <source>
        <dbReference type="Proteomes" id="UP000550707"/>
    </source>
</evidence>
<organism evidence="1 2">
    <name type="scientific">Molossus molossus</name>
    <name type="common">Pallas' mastiff bat</name>
    <name type="synonym">Vespertilio molossus</name>
    <dbReference type="NCBI Taxonomy" id="27622"/>
    <lineage>
        <taxon>Eukaryota</taxon>
        <taxon>Metazoa</taxon>
        <taxon>Chordata</taxon>
        <taxon>Craniata</taxon>
        <taxon>Vertebrata</taxon>
        <taxon>Euteleostomi</taxon>
        <taxon>Mammalia</taxon>
        <taxon>Eutheria</taxon>
        <taxon>Laurasiatheria</taxon>
        <taxon>Chiroptera</taxon>
        <taxon>Yangochiroptera</taxon>
        <taxon>Molossidae</taxon>
        <taxon>Molossus</taxon>
    </lineage>
</organism>
<proteinExistence type="predicted"/>
<protein>
    <submittedName>
        <fullName evidence="1">Uncharacterized protein</fullName>
    </submittedName>
</protein>
<dbReference type="AlphaFoldDB" id="A0A7J8HDN5"/>
<gene>
    <name evidence="1" type="ORF">HJG59_011150</name>
</gene>